<reference evidence="2 3" key="1">
    <citation type="submission" date="2021-01" db="EMBL/GenBank/DDBJ databases">
        <title>Whole genome shotgun sequence of Microbispora corallina NBRC 16416.</title>
        <authorList>
            <person name="Komaki H."/>
            <person name="Tamura T."/>
        </authorList>
    </citation>
    <scope>NUCLEOTIDE SEQUENCE [LARGE SCALE GENOMIC DNA]</scope>
    <source>
        <strain evidence="2 3">NBRC 16416</strain>
    </source>
</reference>
<organism evidence="2 3">
    <name type="scientific">Microbispora corallina</name>
    <dbReference type="NCBI Taxonomy" id="83302"/>
    <lineage>
        <taxon>Bacteria</taxon>
        <taxon>Bacillati</taxon>
        <taxon>Actinomycetota</taxon>
        <taxon>Actinomycetes</taxon>
        <taxon>Streptosporangiales</taxon>
        <taxon>Streptosporangiaceae</taxon>
        <taxon>Microbispora</taxon>
    </lineage>
</organism>
<proteinExistence type="predicted"/>
<comment type="caution">
    <text evidence="2">The sequence shown here is derived from an EMBL/GenBank/DDBJ whole genome shotgun (WGS) entry which is preliminary data.</text>
</comment>
<evidence type="ECO:0000313" key="2">
    <source>
        <dbReference type="EMBL" id="GIH43629.1"/>
    </source>
</evidence>
<sequence length="61" mass="6638">MAPVTRTVLLATLFSDIGMVSFSVRFRLFGLALGQTGRPPETGRSQGDLFRRPAVSVSGRR</sequence>
<gene>
    <name evidence="2" type="ORF">Mco01_66290</name>
</gene>
<dbReference type="EMBL" id="BOOC01000042">
    <property type="protein sequence ID" value="GIH43629.1"/>
    <property type="molecule type" value="Genomic_DNA"/>
</dbReference>
<evidence type="ECO:0008006" key="4">
    <source>
        <dbReference type="Google" id="ProtNLM"/>
    </source>
</evidence>
<dbReference type="Proteomes" id="UP000603904">
    <property type="component" value="Unassembled WGS sequence"/>
</dbReference>
<feature type="region of interest" description="Disordered" evidence="1">
    <location>
        <begin position="35"/>
        <end position="61"/>
    </location>
</feature>
<keyword evidence="3" id="KW-1185">Reference proteome</keyword>
<evidence type="ECO:0000313" key="3">
    <source>
        <dbReference type="Proteomes" id="UP000603904"/>
    </source>
</evidence>
<evidence type="ECO:0000256" key="1">
    <source>
        <dbReference type="SAM" id="MobiDB-lite"/>
    </source>
</evidence>
<name>A0ABQ4G9D4_9ACTN</name>
<accession>A0ABQ4G9D4</accession>
<protein>
    <recommendedName>
        <fullName evidence="4">Major facilitator superfamily (MFS) profile domain-containing protein</fullName>
    </recommendedName>
</protein>